<dbReference type="PANTHER" id="PTHR22306:SF2">
    <property type="entry name" value="CHROMOSOME 7 OPEN READING FRAME 50"/>
    <property type="match status" value="1"/>
</dbReference>
<dbReference type="EMBL" id="OW240918">
    <property type="protein sequence ID" value="CAH2307232.1"/>
    <property type="molecule type" value="Genomic_DNA"/>
</dbReference>
<proteinExistence type="predicted"/>
<feature type="compositionally biased region" description="Basic and acidic residues" evidence="2">
    <location>
        <begin position="76"/>
        <end position="87"/>
    </location>
</feature>
<keyword evidence="1" id="KW-0175">Coiled coil</keyword>
<feature type="domain" description="WKF" evidence="3">
    <location>
        <begin position="110"/>
        <end position="171"/>
    </location>
</feature>
<dbReference type="AlphaFoldDB" id="A0AAD1SPN1"/>
<name>A0AAD1SPN1_PELCU</name>
<accession>A0AAD1SPN1</accession>
<evidence type="ECO:0000256" key="2">
    <source>
        <dbReference type="SAM" id="MobiDB-lite"/>
    </source>
</evidence>
<feature type="compositionally biased region" description="Basic and acidic residues" evidence="2">
    <location>
        <begin position="51"/>
        <end position="66"/>
    </location>
</feature>
<evidence type="ECO:0000256" key="1">
    <source>
        <dbReference type="SAM" id="Coils"/>
    </source>
</evidence>
<feature type="region of interest" description="Disordered" evidence="2">
    <location>
        <begin position="1"/>
        <end position="103"/>
    </location>
</feature>
<sequence length="201" mass="23795">MARNKNKTEVKNDKKKKLTVSTSEESPAKKKRMSPEDPEDPDSALSQVESPEMKDLEDLTPEEQRTRERKLKKERKKEEKRLKRESAIDDDDDDDKEKPSKPSVCELSLQYLKSWSEKRKDWKFQKTRQIWLLQNMYDQEKISDDYFPILLEYLEGLKGSARDTTVKQAEDLMKEYDKCEAQAESDVQKMSRIREVLQLLS</sequence>
<dbReference type="Proteomes" id="UP001295444">
    <property type="component" value="Chromosome 07"/>
</dbReference>
<protein>
    <recommendedName>
        <fullName evidence="3">WKF domain-containing protein</fullName>
    </recommendedName>
</protein>
<organism evidence="4 5">
    <name type="scientific">Pelobates cultripes</name>
    <name type="common">Western spadefoot toad</name>
    <dbReference type="NCBI Taxonomy" id="61616"/>
    <lineage>
        <taxon>Eukaryota</taxon>
        <taxon>Metazoa</taxon>
        <taxon>Chordata</taxon>
        <taxon>Craniata</taxon>
        <taxon>Vertebrata</taxon>
        <taxon>Euteleostomi</taxon>
        <taxon>Amphibia</taxon>
        <taxon>Batrachia</taxon>
        <taxon>Anura</taxon>
        <taxon>Pelobatoidea</taxon>
        <taxon>Pelobatidae</taxon>
        <taxon>Pelobates</taxon>
    </lineage>
</organism>
<dbReference type="InterPro" id="IPR019327">
    <property type="entry name" value="WKF"/>
</dbReference>
<dbReference type="PANTHER" id="PTHR22306">
    <property type="entry name" value="CHROMOSOME 7 OPEN READING FRAME 50"/>
    <property type="match status" value="1"/>
</dbReference>
<feature type="coiled-coil region" evidence="1">
    <location>
        <begin position="162"/>
        <end position="189"/>
    </location>
</feature>
<evidence type="ECO:0000259" key="3">
    <source>
        <dbReference type="Pfam" id="PF10180"/>
    </source>
</evidence>
<reference evidence="4" key="1">
    <citation type="submission" date="2022-03" db="EMBL/GenBank/DDBJ databases">
        <authorList>
            <person name="Alioto T."/>
            <person name="Alioto T."/>
            <person name="Gomez Garrido J."/>
        </authorList>
    </citation>
    <scope>NUCLEOTIDE SEQUENCE</scope>
</reference>
<evidence type="ECO:0000313" key="5">
    <source>
        <dbReference type="Proteomes" id="UP001295444"/>
    </source>
</evidence>
<feature type="compositionally biased region" description="Basic and acidic residues" evidence="2">
    <location>
        <begin position="1"/>
        <end position="12"/>
    </location>
</feature>
<dbReference type="Pfam" id="PF10180">
    <property type="entry name" value="WKF"/>
    <property type="match status" value="1"/>
</dbReference>
<evidence type="ECO:0000313" key="4">
    <source>
        <dbReference type="EMBL" id="CAH2307232.1"/>
    </source>
</evidence>
<gene>
    <name evidence="4" type="ORF">PECUL_23A056979</name>
</gene>
<keyword evidence="5" id="KW-1185">Reference proteome</keyword>